<dbReference type="PANTHER" id="PTHR19353">
    <property type="entry name" value="FATTY ACID DESATURASE 2"/>
    <property type="match status" value="1"/>
</dbReference>
<gene>
    <name evidence="3" type="ORF">TrLO_g12613</name>
</gene>
<dbReference type="GO" id="GO:0016020">
    <property type="term" value="C:membrane"/>
    <property type="evidence" value="ECO:0007669"/>
    <property type="project" value="TreeGrafter"/>
</dbReference>
<keyword evidence="1" id="KW-0812">Transmembrane</keyword>
<reference evidence="4" key="1">
    <citation type="journal article" date="2023" name="Commun. Biol.">
        <title>Genome analysis of Parmales, the sister group of diatoms, reveals the evolutionary specialization of diatoms from phago-mixotrophs to photoautotrophs.</title>
        <authorList>
            <person name="Ban H."/>
            <person name="Sato S."/>
            <person name="Yoshikawa S."/>
            <person name="Yamada K."/>
            <person name="Nakamura Y."/>
            <person name="Ichinomiya M."/>
            <person name="Sato N."/>
            <person name="Blanc-Mathieu R."/>
            <person name="Endo H."/>
            <person name="Kuwata A."/>
            <person name="Ogata H."/>
        </authorList>
    </citation>
    <scope>NUCLEOTIDE SEQUENCE [LARGE SCALE GENOMIC DNA]</scope>
    <source>
        <strain evidence="4">NIES 3700</strain>
    </source>
</reference>
<dbReference type="Pfam" id="PF00487">
    <property type="entry name" value="FA_desaturase"/>
    <property type="match status" value="1"/>
</dbReference>
<sequence>MCPPPSIRRLLPPKPPNLHLPSHYSSWFIADALICAILATLSISLAIHFENPYLPILTGLLEAKLGLIAHEASHGAAPKWLGWLYDAAMGSKSQWIAKHNKQHHILTNTLNDPDIQLSPVMRIHPDQPYHWIHKYQHLYQFPLFCLIPFGLRLQGVIYLHLNCPIQEIIQHWILAAPASYLYFVWPLQKYGGHGIIYFLVENFTVGLVYGCLFSVSHVNNLVEFSPTTENQFQHQLKTTADWGVGSWWANYFTGGLNHQVIHHVYPHHPSYAYPELSEWLLKEVGEKEYKVMGGSLFEALRSNNEWLRRMGRGEDVKHDVKKKVQ</sequence>
<dbReference type="Proteomes" id="UP001165122">
    <property type="component" value="Unassembled WGS sequence"/>
</dbReference>
<proteinExistence type="predicted"/>
<evidence type="ECO:0000256" key="1">
    <source>
        <dbReference type="SAM" id="Phobius"/>
    </source>
</evidence>
<dbReference type="InterPro" id="IPR012171">
    <property type="entry name" value="Fatty_acid_desaturase"/>
</dbReference>
<dbReference type="OrthoDB" id="260519at2759"/>
<feature type="transmembrane region" description="Helical" evidence="1">
    <location>
        <begin position="194"/>
        <end position="215"/>
    </location>
</feature>
<dbReference type="EMBL" id="BRXW01000362">
    <property type="protein sequence ID" value="GMH48069.1"/>
    <property type="molecule type" value="Genomic_DNA"/>
</dbReference>
<accession>A0A9W6ZCK3</accession>
<organism evidence="3 4">
    <name type="scientific">Triparma laevis f. longispina</name>
    <dbReference type="NCBI Taxonomy" id="1714387"/>
    <lineage>
        <taxon>Eukaryota</taxon>
        <taxon>Sar</taxon>
        <taxon>Stramenopiles</taxon>
        <taxon>Ochrophyta</taxon>
        <taxon>Bolidophyceae</taxon>
        <taxon>Parmales</taxon>
        <taxon>Triparmaceae</taxon>
        <taxon>Triparma</taxon>
    </lineage>
</organism>
<protein>
    <recommendedName>
        <fullName evidence="2">Fatty acid desaturase domain-containing protein</fullName>
    </recommendedName>
</protein>
<dbReference type="GO" id="GO:0016717">
    <property type="term" value="F:oxidoreductase activity, acting on paired donors, with oxidation of a pair of donors resulting in the reduction of molecular oxygen to two molecules of water"/>
    <property type="evidence" value="ECO:0007669"/>
    <property type="project" value="TreeGrafter"/>
</dbReference>
<dbReference type="AlphaFoldDB" id="A0A9W6ZCK3"/>
<feature type="transmembrane region" description="Helical" evidence="1">
    <location>
        <begin position="24"/>
        <end position="47"/>
    </location>
</feature>
<dbReference type="PANTHER" id="PTHR19353:SF19">
    <property type="entry name" value="DELTA(5) FATTY ACID DESATURASE C-RELATED"/>
    <property type="match status" value="1"/>
</dbReference>
<comment type="caution">
    <text evidence="3">The sequence shown here is derived from an EMBL/GenBank/DDBJ whole genome shotgun (WGS) entry which is preliminary data.</text>
</comment>
<feature type="transmembrane region" description="Helical" evidence="1">
    <location>
        <begin position="169"/>
        <end position="187"/>
    </location>
</feature>
<evidence type="ECO:0000313" key="3">
    <source>
        <dbReference type="EMBL" id="GMH48069.1"/>
    </source>
</evidence>
<keyword evidence="1" id="KW-0472">Membrane</keyword>
<dbReference type="InterPro" id="IPR005804">
    <property type="entry name" value="FA_desaturase_dom"/>
</dbReference>
<keyword evidence="1" id="KW-1133">Transmembrane helix</keyword>
<evidence type="ECO:0000259" key="2">
    <source>
        <dbReference type="Pfam" id="PF00487"/>
    </source>
</evidence>
<name>A0A9W6ZCK3_9STRA</name>
<keyword evidence="4" id="KW-1185">Reference proteome</keyword>
<feature type="domain" description="Fatty acid desaturase" evidence="2">
    <location>
        <begin position="56"/>
        <end position="286"/>
    </location>
</feature>
<evidence type="ECO:0000313" key="4">
    <source>
        <dbReference type="Proteomes" id="UP001165122"/>
    </source>
</evidence>
<dbReference type="GO" id="GO:0008610">
    <property type="term" value="P:lipid biosynthetic process"/>
    <property type="evidence" value="ECO:0007669"/>
    <property type="project" value="UniProtKB-ARBA"/>
</dbReference>
<feature type="transmembrane region" description="Helical" evidence="1">
    <location>
        <begin position="138"/>
        <end position="157"/>
    </location>
</feature>